<reference evidence="6" key="1">
    <citation type="submission" date="2020-06" db="EMBL/GenBank/DDBJ databases">
        <authorList>
            <person name="Li T."/>
            <person name="Hu X."/>
            <person name="Zhang T."/>
            <person name="Song X."/>
            <person name="Zhang H."/>
            <person name="Dai N."/>
            <person name="Sheng W."/>
            <person name="Hou X."/>
            <person name="Wei L."/>
        </authorList>
    </citation>
    <scope>NUCLEOTIDE SEQUENCE</scope>
    <source>
        <strain evidence="6">K16</strain>
        <tissue evidence="6">Leaf</tissue>
    </source>
</reference>
<evidence type="ECO:0000313" key="7">
    <source>
        <dbReference type="Proteomes" id="UP001289374"/>
    </source>
</evidence>
<dbReference type="GO" id="GO:0016161">
    <property type="term" value="F:beta-amylase activity"/>
    <property type="evidence" value="ECO:0007669"/>
    <property type="project" value="UniProtKB-EC"/>
</dbReference>
<evidence type="ECO:0000256" key="3">
    <source>
        <dbReference type="ARBA" id="ARBA00023326"/>
    </source>
</evidence>
<keyword evidence="3 4" id="KW-0624">Polysaccharide degradation</keyword>
<keyword evidence="7" id="KW-1185">Reference proteome</keyword>
<evidence type="ECO:0000256" key="4">
    <source>
        <dbReference type="RuleBase" id="RU000509"/>
    </source>
</evidence>
<proteinExistence type="inferred from homology"/>
<organism evidence="6 7">
    <name type="scientific">Sesamum angolense</name>
    <dbReference type="NCBI Taxonomy" id="2727404"/>
    <lineage>
        <taxon>Eukaryota</taxon>
        <taxon>Viridiplantae</taxon>
        <taxon>Streptophyta</taxon>
        <taxon>Embryophyta</taxon>
        <taxon>Tracheophyta</taxon>
        <taxon>Spermatophyta</taxon>
        <taxon>Magnoliopsida</taxon>
        <taxon>eudicotyledons</taxon>
        <taxon>Gunneridae</taxon>
        <taxon>Pentapetalae</taxon>
        <taxon>asterids</taxon>
        <taxon>lamiids</taxon>
        <taxon>Lamiales</taxon>
        <taxon>Pedaliaceae</taxon>
        <taxon>Sesamum</taxon>
    </lineage>
</organism>
<keyword evidence="4" id="KW-0326">Glycosidase</keyword>
<keyword evidence="4" id="KW-0378">Hydrolase</keyword>
<evidence type="ECO:0000256" key="1">
    <source>
        <dbReference type="ARBA" id="ARBA00005652"/>
    </source>
</evidence>
<feature type="signal peptide" evidence="5">
    <location>
        <begin position="1"/>
        <end position="16"/>
    </location>
</feature>
<dbReference type="EC" id="3.2.1.2" evidence="4"/>
<evidence type="ECO:0000313" key="6">
    <source>
        <dbReference type="EMBL" id="KAK4399265.1"/>
    </source>
</evidence>
<protein>
    <recommendedName>
        <fullName evidence="4">Beta-amylase</fullName>
        <ecNumber evidence="4">3.2.1.2</ecNumber>
    </recommendedName>
</protein>
<dbReference type="Pfam" id="PF01373">
    <property type="entry name" value="Glyco_hydro_14"/>
    <property type="match status" value="1"/>
</dbReference>
<gene>
    <name evidence="6" type="ORF">Sango_1402000</name>
</gene>
<dbReference type="PANTHER" id="PTHR31352">
    <property type="entry name" value="BETA-AMYLASE 1, CHLOROPLASTIC"/>
    <property type="match status" value="1"/>
</dbReference>
<comment type="similarity">
    <text evidence="1 4">Belongs to the glycosyl hydrolase 14 family.</text>
</comment>
<keyword evidence="2 4" id="KW-0119">Carbohydrate metabolism</keyword>
<keyword evidence="5" id="KW-0732">Signal</keyword>
<dbReference type="EMBL" id="JACGWL010000007">
    <property type="protein sequence ID" value="KAK4399265.1"/>
    <property type="molecule type" value="Genomic_DNA"/>
</dbReference>
<comment type="catalytic activity">
    <reaction evidence="4">
        <text>Hydrolysis of (1-&gt;4)-alpha-D-glucosidic linkages in polysaccharides so as to remove successive maltose units from the non-reducing ends of the chains.</text>
        <dbReference type="EC" id="3.2.1.2"/>
    </reaction>
</comment>
<dbReference type="Proteomes" id="UP001289374">
    <property type="component" value="Unassembled WGS sequence"/>
</dbReference>
<sequence length="146" mass="17033">MLVMMCILWVLEIGSENPDIFFTDKEGRRNQECLSWGIDNERVRTALEVYFEYMESFHAEFFMDGLITEIEIGIGPCGELRYPSYPAKHGWKYHGIGEFQFYNKYLSKSLRMQQKKGGKYCGRKPEGTGSYNSRPHDTKFFCHGGE</sequence>
<accession>A0AAE1WTH2</accession>
<evidence type="ECO:0000256" key="5">
    <source>
        <dbReference type="SAM" id="SignalP"/>
    </source>
</evidence>
<comment type="caution">
    <text evidence="6">The sequence shown here is derived from an EMBL/GenBank/DDBJ whole genome shotgun (WGS) entry which is preliminary data.</text>
</comment>
<reference evidence="6" key="2">
    <citation type="journal article" date="2024" name="Plant">
        <title>Genomic evolution and insights into agronomic trait innovations of Sesamum species.</title>
        <authorList>
            <person name="Miao H."/>
            <person name="Wang L."/>
            <person name="Qu L."/>
            <person name="Liu H."/>
            <person name="Sun Y."/>
            <person name="Le M."/>
            <person name="Wang Q."/>
            <person name="Wei S."/>
            <person name="Zheng Y."/>
            <person name="Lin W."/>
            <person name="Duan Y."/>
            <person name="Cao H."/>
            <person name="Xiong S."/>
            <person name="Wang X."/>
            <person name="Wei L."/>
            <person name="Li C."/>
            <person name="Ma Q."/>
            <person name="Ju M."/>
            <person name="Zhao R."/>
            <person name="Li G."/>
            <person name="Mu C."/>
            <person name="Tian Q."/>
            <person name="Mei H."/>
            <person name="Zhang T."/>
            <person name="Gao T."/>
            <person name="Zhang H."/>
        </authorList>
    </citation>
    <scope>NUCLEOTIDE SEQUENCE</scope>
    <source>
        <strain evidence="6">K16</strain>
    </source>
</reference>
<dbReference type="PANTHER" id="PTHR31352:SF58">
    <property type="entry name" value="BETA-AMYLASE 2, CHLOROPLASTIC"/>
    <property type="match status" value="1"/>
</dbReference>
<dbReference type="Gene3D" id="3.20.20.80">
    <property type="entry name" value="Glycosidases"/>
    <property type="match status" value="1"/>
</dbReference>
<dbReference type="InterPro" id="IPR017853">
    <property type="entry name" value="GH"/>
</dbReference>
<evidence type="ECO:0000256" key="2">
    <source>
        <dbReference type="ARBA" id="ARBA00023277"/>
    </source>
</evidence>
<feature type="chain" id="PRO_5042272346" description="Beta-amylase" evidence="5">
    <location>
        <begin position="17"/>
        <end position="146"/>
    </location>
</feature>
<name>A0AAE1WTH2_9LAMI</name>
<dbReference type="SUPFAM" id="SSF51445">
    <property type="entry name" value="(Trans)glycosidases"/>
    <property type="match status" value="1"/>
</dbReference>
<dbReference type="AlphaFoldDB" id="A0AAE1WTH2"/>
<dbReference type="GO" id="GO:0000272">
    <property type="term" value="P:polysaccharide catabolic process"/>
    <property type="evidence" value="ECO:0007669"/>
    <property type="project" value="UniProtKB-KW"/>
</dbReference>
<dbReference type="InterPro" id="IPR001554">
    <property type="entry name" value="Glyco_hydro_14"/>
</dbReference>